<dbReference type="EMBL" id="CP018099">
    <property type="protein sequence ID" value="APF20402.1"/>
    <property type="molecule type" value="Genomic_DNA"/>
</dbReference>
<sequence length="157" mass="17417" precursor="true">MGRTLTSVKRRHYRVLHRDPAAFSVPATAADFDTFLATFTELGYCEGGSIESSIETQEKISLDDGTRLPVGIKGTLKGTLLQSEVADYTAVETIEGVKQDILLYSEDTGMCIFYPNAILEFQESVKSGDIEKIPFTYEAENLGSKSEFRTRFQQPTA</sequence>
<keyword evidence="3" id="KW-1185">Reference proteome</keyword>
<dbReference type="Proteomes" id="UP000004671">
    <property type="component" value="Chromosome"/>
</dbReference>
<dbReference type="KEGG" id="caby:Cabys_3656"/>
<evidence type="ECO:0000313" key="4">
    <source>
        <dbReference type="Proteomes" id="UP000183868"/>
    </source>
</evidence>
<dbReference type="EMBL" id="CM001402">
    <property type="protein sequence ID" value="EHO41070.1"/>
    <property type="molecule type" value="Genomic_DNA"/>
</dbReference>
<dbReference type="STRING" id="880073.Cabys_3656"/>
<dbReference type="Proteomes" id="UP000183868">
    <property type="component" value="Chromosome"/>
</dbReference>
<accession>H1XPU4</accession>
<organism evidence="2 3">
    <name type="scientific">Caldithrix abyssi DSM 13497</name>
    <dbReference type="NCBI Taxonomy" id="880073"/>
    <lineage>
        <taxon>Bacteria</taxon>
        <taxon>Pseudomonadati</taxon>
        <taxon>Calditrichota</taxon>
        <taxon>Calditrichia</taxon>
        <taxon>Calditrichales</taxon>
        <taxon>Calditrichaceae</taxon>
        <taxon>Caldithrix</taxon>
    </lineage>
</organism>
<dbReference type="HOGENOM" id="CLU_1674655_0_0_0"/>
<gene>
    <name evidence="1" type="ORF">Cabys_3656</name>
    <name evidence="2" type="ORF">Calab_1449</name>
</gene>
<reference evidence="2 3" key="1">
    <citation type="submission" date="2011-09" db="EMBL/GenBank/DDBJ databases">
        <title>The permanent draft genome of Caldithrix abyssi DSM 13497.</title>
        <authorList>
            <consortium name="US DOE Joint Genome Institute (JGI-PGF)"/>
            <person name="Lucas S."/>
            <person name="Han J."/>
            <person name="Lapidus A."/>
            <person name="Bruce D."/>
            <person name="Goodwin L."/>
            <person name="Pitluck S."/>
            <person name="Peters L."/>
            <person name="Kyrpides N."/>
            <person name="Mavromatis K."/>
            <person name="Ivanova N."/>
            <person name="Mikhailova N."/>
            <person name="Chertkov O."/>
            <person name="Detter J.C."/>
            <person name="Tapia R."/>
            <person name="Han C."/>
            <person name="Land M."/>
            <person name="Hauser L."/>
            <person name="Markowitz V."/>
            <person name="Cheng J.-F."/>
            <person name="Hugenholtz P."/>
            <person name="Woyke T."/>
            <person name="Wu D."/>
            <person name="Spring S."/>
            <person name="Brambilla E."/>
            <person name="Klenk H.-P."/>
            <person name="Eisen J.A."/>
        </authorList>
    </citation>
    <scope>NUCLEOTIDE SEQUENCE [LARGE SCALE GENOMIC DNA]</scope>
    <source>
        <strain evidence="2 3">DSM 13497</strain>
    </source>
</reference>
<dbReference type="RefSeq" id="WP_006928163.1">
    <property type="nucleotide sequence ID" value="NZ_CM001402.1"/>
</dbReference>
<reference evidence="1 4" key="2">
    <citation type="submission" date="2016-11" db="EMBL/GenBank/DDBJ databases">
        <title>Genomic analysis of Caldithrix abyssi and proposal of a novel bacterial phylum Caldithrichaeota.</title>
        <authorList>
            <person name="Kublanov I."/>
            <person name="Sigalova O."/>
            <person name="Gavrilov S."/>
            <person name="Lebedinsky A."/>
            <person name="Ivanova N."/>
            <person name="Daum C."/>
            <person name="Reddy T."/>
            <person name="Klenk H.P."/>
            <person name="Goker M."/>
            <person name="Reva O."/>
            <person name="Miroshnichenko M."/>
            <person name="Kyprides N."/>
            <person name="Woyke T."/>
            <person name="Gelfand M."/>
        </authorList>
    </citation>
    <scope>NUCLEOTIDE SEQUENCE [LARGE SCALE GENOMIC DNA]</scope>
    <source>
        <strain evidence="1 4">LF13</strain>
    </source>
</reference>
<evidence type="ECO:0000313" key="1">
    <source>
        <dbReference type="EMBL" id="APF20402.1"/>
    </source>
</evidence>
<dbReference type="eggNOG" id="ENOG502ZPYV">
    <property type="taxonomic scope" value="Bacteria"/>
</dbReference>
<dbReference type="AlphaFoldDB" id="H1XPU4"/>
<dbReference type="PaxDb" id="880073-Calab_1449"/>
<evidence type="ECO:0000313" key="3">
    <source>
        <dbReference type="Proteomes" id="UP000004671"/>
    </source>
</evidence>
<proteinExistence type="predicted"/>
<dbReference type="InParanoid" id="H1XPU4"/>
<evidence type="ECO:0000313" key="2">
    <source>
        <dbReference type="EMBL" id="EHO41070.1"/>
    </source>
</evidence>
<name>H1XPU4_CALAY</name>
<protein>
    <submittedName>
        <fullName evidence="2">Uncharacterized protein</fullName>
    </submittedName>
</protein>